<accession>A0A0C1U6Z6</accession>
<gene>
    <name evidence="3" type="ORF">U732_4298</name>
</gene>
<dbReference type="AlphaFoldDB" id="A0A0C1U6Z6"/>
<feature type="domain" description="Metallo-beta-lactamase" evidence="2">
    <location>
        <begin position="45"/>
        <end position="239"/>
    </location>
</feature>
<organism evidence="3 4">
    <name type="scientific">Clostridium argentinense CDC 2741</name>
    <dbReference type="NCBI Taxonomy" id="1418104"/>
    <lineage>
        <taxon>Bacteria</taxon>
        <taxon>Bacillati</taxon>
        <taxon>Bacillota</taxon>
        <taxon>Clostridia</taxon>
        <taxon>Eubacteriales</taxon>
        <taxon>Clostridiaceae</taxon>
        <taxon>Clostridium</taxon>
    </lineage>
</organism>
<dbReference type="Proteomes" id="UP000031366">
    <property type="component" value="Unassembled WGS sequence"/>
</dbReference>
<dbReference type="InterPro" id="IPR001279">
    <property type="entry name" value="Metallo-B-lactamas"/>
</dbReference>
<dbReference type="STRING" id="29341.RSJ17_09600"/>
<dbReference type="SMART" id="SM00849">
    <property type="entry name" value="Lactamase_B"/>
    <property type="match status" value="1"/>
</dbReference>
<keyword evidence="1" id="KW-1133">Transmembrane helix</keyword>
<dbReference type="SUPFAM" id="SSF56281">
    <property type="entry name" value="Metallo-hydrolase/oxidoreductase"/>
    <property type="match status" value="1"/>
</dbReference>
<sequence length="284" mass="32106">MKNKFINLSILISIVISIFTISYKVHIDYIPYNDKAIIHYIDVGQGDGILIQVNNKNILIDGGTESNSKALIKYLKSQRVKSLDYIIATHPHEDHIGGLPEIIDTFKVKNFYAPKVTADTSCFYNLVNSLKRKNLKIYSAKAPTILNLDEYTSLSFISPNKNDYKNLNNYSVVSKLQYKNFSFLFTGDAEEEIENELVSSDYDIRCHILKLGHHGSKTSSTPKFLDKSNPKIAIASCGLGNDYGHPSKNILKELKNRNITLYRTDKDGTIVFVCDGKTLKKKIK</sequence>
<comment type="caution">
    <text evidence="3">The sequence shown here is derived from an EMBL/GenBank/DDBJ whole genome shotgun (WGS) entry which is preliminary data.</text>
</comment>
<name>A0A0C1U6Z6_9CLOT</name>
<proteinExistence type="predicted"/>
<dbReference type="CDD" id="cd07731">
    <property type="entry name" value="ComA-like_MBL-fold"/>
    <property type="match status" value="1"/>
</dbReference>
<dbReference type="Pfam" id="PF00753">
    <property type="entry name" value="Lactamase_B"/>
    <property type="match status" value="1"/>
</dbReference>
<dbReference type="InterPro" id="IPR035681">
    <property type="entry name" value="ComA-like_MBL"/>
</dbReference>
<evidence type="ECO:0000313" key="4">
    <source>
        <dbReference type="Proteomes" id="UP000031366"/>
    </source>
</evidence>
<dbReference type="RefSeq" id="WP_039629598.1">
    <property type="nucleotide sequence ID" value="NZ_AYSO01000005.1"/>
</dbReference>
<dbReference type="InterPro" id="IPR036866">
    <property type="entry name" value="RibonucZ/Hydroxyglut_hydro"/>
</dbReference>
<dbReference type="Gene3D" id="3.60.15.10">
    <property type="entry name" value="Ribonuclease Z/Hydroxyacylglutathione hydrolase-like"/>
    <property type="match status" value="1"/>
</dbReference>
<evidence type="ECO:0000313" key="3">
    <source>
        <dbReference type="EMBL" id="KIE48509.1"/>
    </source>
</evidence>
<keyword evidence="1" id="KW-0812">Transmembrane</keyword>
<dbReference type="InterPro" id="IPR052159">
    <property type="entry name" value="Competence_DNA_uptake"/>
</dbReference>
<protein>
    <submittedName>
        <fullName evidence="3">Metallo-beta-lactamase superfamily protein</fullName>
    </submittedName>
</protein>
<dbReference type="OrthoDB" id="9761531at2"/>
<evidence type="ECO:0000259" key="2">
    <source>
        <dbReference type="SMART" id="SM00849"/>
    </source>
</evidence>
<keyword evidence="1" id="KW-0472">Membrane</keyword>
<dbReference type="PANTHER" id="PTHR30619:SF7">
    <property type="entry name" value="BETA-LACTAMASE DOMAIN PROTEIN"/>
    <property type="match status" value="1"/>
</dbReference>
<dbReference type="PANTHER" id="PTHR30619">
    <property type="entry name" value="DNA INTERNALIZATION/COMPETENCE PROTEIN COMEC/REC2"/>
    <property type="match status" value="1"/>
</dbReference>
<keyword evidence="4" id="KW-1185">Reference proteome</keyword>
<reference evidence="3 4" key="1">
    <citation type="journal article" date="2015" name="Infect. Genet. Evol.">
        <title>Genomic sequences of six botulinum neurotoxin-producing strains representing three clostridial species illustrate the mobility and diversity of botulinum neurotoxin genes.</title>
        <authorList>
            <person name="Smith T.J."/>
            <person name="Hill K.K."/>
            <person name="Xie G."/>
            <person name="Foley B.T."/>
            <person name="Williamson C.H."/>
            <person name="Foster J.T."/>
            <person name="Johnson S.L."/>
            <person name="Chertkov O."/>
            <person name="Teshima H."/>
            <person name="Gibbons H.S."/>
            <person name="Johnsky L.A."/>
            <person name="Karavis M.A."/>
            <person name="Smith L.A."/>
        </authorList>
    </citation>
    <scope>NUCLEOTIDE SEQUENCE [LARGE SCALE GENOMIC DNA]</scope>
    <source>
        <strain evidence="3 4">CDC 2741</strain>
    </source>
</reference>
<feature type="transmembrane region" description="Helical" evidence="1">
    <location>
        <begin position="5"/>
        <end position="23"/>
    </location>
</feature>
<dbReference type="EMBL" id="AYSO01000005">
    <property type="protein sequence ID" value="KIE48509.1"/>
    <property type="molecule type" value="Genomic_DNA"/>
</dbReference>
<evidence type="ECO:0000256" key="1">
    <source>
        <dbReference type="SAM" id="Phobius"/>
    </source>
</evidence>